<feature type="region of interest" description="Disordered" evidence="2">
    <location>
        <begin position="1"/>
        <end position="40"/>
    </location>
</feature>
<dbReference type="NCBIfam" id="TIGR03688">
    <property type="entry name" value="depupylase_Dop"/>
    <property type="match status" value="1"/>
</dbReference>
<dbReference type="PANTHER" id="PTHR42307">
    <property type="entry name" value="PUP DEAMIDASE/DEPUPYLASE"/>
    <property type="match status" value="1"/>
</dbReference>
<evidence type="ECO:0000256" key="2">
    <source>
        <dbReference type="SAM" id="MobiDB-lite"/>
    </source>
</evidence>
<dbReference type="GO" id="GO:0000502">
    <property type="term" value="C:proteasome complex"/>
    <property type="evidence" value="ECO:0007669"/>
    <property type="project" value="UniProtKB-KW"/>
</dbReference>
<dbReference type="Pfam" id="PF03136">
    <property type="entry name" value="Pup_ligase"/>
    <property type="match status" value="1"/>
</dbReference>
<keyword evidence="4" id="KW-1185">Reference proteome</keyword>
<dbReference type="InterPro" id="IPR022366">
    <property type="entry name" value="Pup_deamidase"/>
</dbReference>
<organism evidence="3 4">
    <name type="scientific">Citricoccus zhacaiensis</name>
    <dbReference type="NCBI Taxonomy" id="489142"/>
    <lineage>
        <taxon>Bacteria</taxon>
        <taxon>Bacillati</taxon>
        <taxon>Actinomycetota</taxon>
        <taxon>Actinomycetes</taxon>
        <taxon>Micrococcales</taxon>
        <taxon>Micrococcaceae</taxon>
        <taxon>Citricoccus</taxon>
    </lineage>
</organism>
<proteinExistence type="inferred from homology"/>
<dbReference type="Proteomes" id="UP000642509">
    <property type="component" value="Unassembled WGS sequence"/>
</dbReference>
<evidence type="ECO:0000256" key="1">
    <source>
        <dbReference type="ARBA" id="ARBA00009114"/>
    </source>
</evidence>
<dbReference type="EMBL" id="BMLQ01000008">
    <property type="protein sequence ID" value="GGO48212.1"/>
    <property type="molecule type" value="Genomic_DNA"/>
</dbReference>
<dbReference type="InterPro" id="IPR004347">
    <property type="entry name" value="Pup_ligase/deamidase"/>
</dbReference>
<sequence>MTHVPPSPDSFSRLGVGAGAEDPPQVDGKRDGSAGVGPVVADRHGLVPADAVLSAGRDTAGWGVHRVMGLETEYGVHAPANPGAGHSVLSVEVVNAYADLVTSRGGTVAGTEWDYGEESPLVDARGWQLPRSAAHPTQLTDQPLMGEDGSPVHLLTNLVLPNGARLYVDHAHPEYSSPETTNPLDAMVWDQAGDLVALAASQRIAAAPGEPQVLLYKNNTDNKSVSYGAHENYLVTRSLDFEELAQRLLPFFTARQVICGAGRVGLGVTGSSPGFQISQRADFFEEQVGLETTVRRPIVNTRDEPHADADRYRRLHVIIGDANLSQYATWLRCGMTALVLSMIELGTAPEVELMDPVTALQRISHDPTLQATVPLVRPLDGAGPGGRREATGLEILRVYLEAAERHVHRFGMEDGATLDVLHAWRESVETLGTEPAAMSDRLDWVAKYQLLSGYRKRHGLDWDDPRLGMMDLQYADLRPDKGLYQAMLRRGSLRRLVPDERIRDAVGTPPPDTRAWARGRTVDVFGRHVVGASWDTLLVREEGEGPLHRFHQREPLAGSAEQLPGVFDEPAAEGSYGRLLEALSRVQAGPPRHHGHH</sequence>
<accession>A0ABQ2M923</accession>
<keyword evidence="3" id="KW-0647">Proteasome</keyword>
<reference evidence="4" key="1">
    <citation type="journal article" date="2019" name="Int. J. Syst. Evol. Microbiol.">
        <title>The Global Catalogue of Microorganisms (GCM) 10K type strain sequencing project: providing services to taxonomists for standard genome sequencing and annotation.</title>
        <authorList>
            <consortium name="The Broad Institute Genomics Platform"/>
            <consortium name="The Broad Institute Genome Sequencing Center for Infectious Disease"/>
            <person name="Wu L."/>
            <person name="Ma J."/>
        </authorList>
    </citation>
    <scope>NUCLEOTIDE SEQUENCE [LARGE SCALE GENOMIC DNA]</scope>
    <source>
        <strain evidence="4">CGMCC 1.7064</strain>
    </source>
</reference>
<evidence type="ECO:0000313" key="3">
    <source>
        <dbReference type="EMBL" id="GGO48212.1"/>
    </source>
</evidence>
<comment type="similarity">
    <text evidence="1">Belongs to the Pup ligase/Pup deamidase family. Pup deamidase subfamily.</text>
</comment>
<comment type="caution">
    <text evidence="3">The sequence shown here is derived from an EMBL/GenBank/DDBJ whole genome shotgun (WGS) entry which is preliminary data.</text>
</comment>
<evidence type="ECO:0000313" key="4">
    <source>
        <dbReference type="Proteomes" id="UP000642509"/>
    </source>
</evidence>
<gene>
    <name evidence="3" type="ORF">GCM10010977_27270</name>
</gene>
<dbReference type="PANTHER" id="PTHR42307:SF2">
    <property type="entry name" value="PUP DEAMIDASE_DEPUPYLASE"/>
    <property type="match status" value="1"/>
</dbReference>
<name>A0ABQ2M923_9MICC</name>
<protein>
    <submittedName>
        <fullName evidence="3">Proteasome accessory factor PafA2</fullName>
    </submittedName>
</protein>